<dbReference type="InterPro" id="IPR017853">
    <property type="entry name" value="GH"/>
</dbReference>
<dbReference type="InterPro" id="IPR018120">
    <property type="entry name" value="Glyco_hydro_1_AS"/>
</dbReference>
<dbReference type="PhylomeDB" id="Q5JDV2"/>
<dbReference type="CAZy" id="GH1">
    <property type="family name" value="Glycoside Hydrolase Family 1"/>
</dbReference>
<evidence type="ECO:0000256" key="2">
    <source>
        <dbReference type="ARBA" id="ARBA00022801"/>
    </source>
</evidence>
<dbReference type="PRINTS" id="PR00131">
    <property type="entry name" value="GLHYDRLASE1"/>
</dbReference>
<sequence>MLSMFPEKFLFGTSTAAHQVEGDNKWNDWWYYEEMGKLPYKSGKACNHWELYREDIELMAELGYNAYRFSIEWSRLFPEEGKFNEDAFNRYREIIELLLEKGITPNVTLHHFTSPLWFMRKGGFLKEENLKYWEGYVDKAAELLKGVKLVATFNEPLVYVTMGYLTAYWPPFIKSPFKSFRVAANLLKAHAIAYELLHGKFQVGIVKHIRVMLPERKGDEKAAQKADNLFNWYFLDAIWSGKYRGAFKTYSVPESDADFIGVNYYTASTVRRSLNPLKMFFEAKDAEIGERRTQMGWSVYPEGVYLALRRASEYGRPLYVTENGIATLDDEWRKEFIIQHLRQVLRAIEDGLDVRGYFYWSLMDNYEWREGFEPRFGLIEVDFETFERRPRGSAYLYGEIARTKKLPGEEDP</sequence>
<name>Q5JDV2_THEKO</name>
<dbReference type="AlphaFoldDB" id="Q5JDV2"/>
<dbReference type="Gene3D" id="3.20.20.80">
    <property type="entry name" value="Glycosidases"/>
    <property type="match status" value="1"/>
</dbReference>
<gene>
    <name evidence="6" type="ordered locus">TK1827</name>
</gene>
<dbReference type="PATRIC" id="fig|69014.16.peg.1784"/>
<dbReference type="EnsemblBacteria" id="BAD86016">
    <property type="protein sequence ID" value="BAD86016"/>
    <property type="gene ID" value="TK1827"/>
</dbReference>
<evidence type="ECO:0000313" key="6">
    <source>
        <dbReference type="EMBL" id="BAD86016.1"/>
    </source>
</evidence>
<evidence type="ECO:0000256" key="5">
    <source>
        <dbReference type="RuleBase" id="RU003690"/>
    </source>
</evidence>
<dbReference type="KEGG" id="tko:TK1827"/>
<dbReference type="PANTHER" id="PTHR10353">
    <property type="entry name" value="GLYCOSYL HYDROLASE"/>
    <property type="match status" value="1"/>
</dbReference>
<protein>
    <submittedName>
        <fullName evidence="6">Membrane-bound beta-glycosidase, GH1 family</fullName>
    </submittedName>
</protein>
<dbReference type="HOGENOM" id="CLU_001859_1_3_2"/>
<dbReference type="GO" id="GO:0008378">
    <property type="term" value="F:galactosyltransferase activity"/>
    <property type="evidence" value="ECO:0000318"/>
    <property type="project" value="GO_Central"/>
</dbReference>
<evidence type="ECO:0000313" key="7">
    <source>
        <dbReference type="Proteomes" id="UP000000536"/>
    </source>
</evidence>
<dbReference type="EMBL" id="AP006878">
    <property type="protein sequence ID" value="BAD86016.1"/>
    <property type="molecule type" value="Genomic_DNA"/>
</dbReference>
<evidence type="ECO:0000256" key="1">
    <source>
        <dbReference type="ARBA" id="ARBA00010838"/>
    </source>
</evidence>
<feature type="active site" description="Nucleophile" evidence="4">
    <location>
        <position position="322"/>
    </location>
</feature>
<dbReference type="InParanoid" id="Q5JDV2"/>
<dbReference type="Proteomes" id="UP000000536">
    <property type="component" value="Chromosome"/>
</dbReference>
<keyword evidence="2" id="KW-0378">Hydrolase</keyword>
<evidence type="ECO:0000256" key="4">
    <source>
        <dbReference type="PROSITE-ProRule" id="PRU10055"/>
    </source>
</evidence>
<accession>Q5JDV2</accession>
<comment type="similarity">
    <text evidence="1 5">Belongs to the glycosyl hydrolase 1 family.</text>
</comment>
<organism evidence="6 7">
    <name type="scientific">Thermococcus kodakarensis (strain ATCC BAA-918 / JCM 12380 / KOD1)</name>
    <name type="common">Pyrococcus kodakaraensis (strain KOD1)</name>
    <dbReference type="NCBI Taxonomy" id="69014"/>
    <lineage>
        <taxon>Archaea</taxon>
        <taxon>Methanobacteriati</taxon>
        <taxon>Methanobacteriota</taxon>
        <taxon>Thermococci</taxon>
        <taxon>Thermococcales</taxon>
        <taxon>Thermococcaceae</taxon>
        <taxon>Thermococcus</taxon>
    </lineage>
</organism>
<dbReference type="PROSITE" id="PS00572">
    <property type="entry name" value="GLYCOSYL_HYDROL_F1_1"/>
    <property type="match status" value="1"/>
</dbReference>
<reference evidence="6 7" key="1">
    <citation type="journal article" date="2005" name="Genome Res.">
        <title>Complete genome sequence of the hyperthermophilic archaeon Thermococcus kodakaraensis KOD1 and comparison with Pyrococcus genomes.</title>
        <authorList>
            <person name="Fukui T."/>
            <person name="Atomi H."/>
            <person name="Kanai T."/>
            <person name="Matsumi R."/>
            <person name="Fujiwara S."/>
            <person name="Imanaka T."/>
        </authorList>
    </citation>
    <scope>NUCLEOTIDE SEQUENCE [LARGE SCALE GENOMIC DNA]</scope>
    <source>
        <strain evidence="7">ATCC BAA-918 / JCM 12380 / KOD1</strain>
    </source>
</reference>
<dbReference type="SUPFAM" id="SSF51445">
    <property type="entry name" value="(Trans)glycosidases"/>
    <property type="match status" value="1"/>
</dbReference>
<dbReference type="eggNOG" id="arCOG05412">
    <property type="taxonomic scope" value="Archaea"/>
</dbReference>
<dbReference type="GO" id="GO:0004553">
    <property type="term" value="F:hydrolase activity, hydrolyzing O-glycosyl compounds"/>
    <property type="evidence" value="ECO:0007669"/>
    <property type="project" value="InterPro"/>
</dbReference>
<dbReference type="Pfam" id="PF00232">
    <property type="entry name" value="Glyco_hydro_1"/>
    <property type="match status" value="1"/>
</dbReference>
<dbReference type="GO" id="GO:0005975">
    <property type="term" value="P:carbohydrate metabolic process"/>
    <property type="evidence" value="ECO:0007669"/>
    <property type="project" value="InterPro"/>
</dbReference>
<keyword evidence="3" id="KW-0326">Glycosidase</keyword>
<keyword evidence="7" id="KW-1185">Reference proteome</keyword>
<dbReference type="InterPro" id="IPR001360">
    <property type="entry name" value="Glyco_hydro_1"/>
</dbReference>
<dbReference type="PANTHER" id="PTHR10353:SF209">
    <property type="entry name" value="GALACTOLIPID GALACTOSYLTRANSFERASE SFR2, CHLOROPLASTIC"/>
    <property type="match status" value="1"/>
</dbReference>
<proteinExistence type="inferred from homology"/>
<evidence type="ECO:0000256" key="3">
    <source>
        <dbReference type="ARBA" id="ARBA00023295"/>
    </source>
</evidence>